<dbReference type="InterPro" id="IPR013154">
    <property type="entry name" value="ADH-like_N"/>
</dbReference>
<keyword evidence="6" id="KW-0560">Oxidoreductase</keyword>
<dbReference type="InterPro" id="IPR013149">
    <property type="entry name" value="ADH-like_C"/>
</dbReference>
<evidence type="ECO:0000313" key="10">
    <source>
        <dbReference type="EMBL" id="EAZ79155.1"/>
    </source>
</evidence>
<dbReference type="Proteomes" id="UP000003919">
    <property type="component" value="Chromosome"/>
</dbReference>
<keyword evidence="5" id="KW-0862">Zinc</keyword>
<evidence type="ECO:0000256" key="5">
    <source>
        <dbReference type="ARBA" id="ARBA00022833"/>
    </source>
</evidence>
<dbReference type="SUPFAM" id="SSF51735">
    <property type="entry name" value="NAD(P)-binding Rossmann-fold domains"/>
    <property type="match status" value="1"/>
</dbReference>
<dbReference type="Gene3D" id="3.90.180.10">
    <property type="entry name" value="Medium-chain alcohol dehydrogenases, catalytic domain"/>
    <property type="match status" value="1"/>
</dbReference>
<name>A3I2V6_9BACT</name>
<dbReference type="NCBIfam" id="TIGR03366">
    <property type="entry name" value="HpnZ_proposed"/>
    <property type="match status" value="1"/>
</dbReference>
<dbReference type="InterPro" id="IPR017743">
    <property type="entry name" value="ADH_phosphonate_catab-assoc"/>
</dbReference>
<dbReference type="SUPFAM" id="SSF50129">
    <property type="entry name" value="GroES-like"/>
    <property type="match status" value="1"/>
</dbReference>
<protein>
    <recommendedName>
        <fullName evidence="3">alcohol dehydrogenase</fullName>
        <ecNumber evidence="3">1.1.1.1</ecNumber>
    </recommendedName>
</protein>
<accession>A3I2V6</accession>
<comment type="similarity">
    <text evidence="2">Belongs to the zinc-containing alcohol dehydrogenase family.</text>
</comment>
<dbReference type="eggNOG" id="COG1063">
    <property type="taxonomic scope" value="Bacteria"/>
</dbReference>
<organism evidence="10 11">
    <name type="scientific">Algoriphagus machipongonensis</name>
    <dbReference type="NCBI Taxonomy" id="388413"/>
    <lineage>
        <taxon>Bacteria</taxon>
        <taxon>Pseudomonadati</taxon>
        <taxon>Bacteroidota</taxon>
        <taxon>Cytophagia</taxon>
        <taxon>Cytophagales</taxon>
        <taxon>Cyclobacteriaceae</taxon>
        <taxon>Algoriphagus</taxon>
    </lineage>
</organism>
<dbReference type="GO" id="GO:0005737">
    <property type="term" value="C:cytoplasm"/>
    <property type="evidence" value="ECO:0007669"/>
    <property type="project" value="TreeGrafter"/>
</dbReference>
<dbReference type="InterPro" id="IPR011032">
    <property type="entry name" value="GroES-like_sf"/>
</dbReference>
<evidence type="ECO:0000313" key="11">
    <source>
        <dbReference type="Proteomes" id="UP000003919"/>
    </source>
</evidence>
<dbReference type="PANTHER" id="PTHR42940">
    <property type="entry name" value="ALCOHOL DEHYDROGENASE 1-RELATED"/>
    <property type="match status" value="1"/>
</dbReference>
<dbReference type="EMBL" id="AAXU02000001">
    <property type="protein sequence ID" value="EAZ79155.1"/>
    <property type="molecule type" value="Genomic_DNA"/>
</dbReference>
<proteinExistence type="inferred from homology"/>
<dbReference type="HOGENOM" id="CLU_026673_11_0_10"/>
<keyword evidence="4" id="KW-0479">Metal-binding</keyword>
<evidence type="ECO:0000256" key="1">
    <source>
        <dbReference type="ARBA" id="ARBA00001947"/>
    </source>
</evidence>
<dbReference type="Pfam" id="PF00107">
    <property type="entry name" value="ADH_zinc_N"/>
    <property type="match status" value="1"/>
</dbReference>
<dbReference type="GO" id="GO:0004022">
    <property type="term" value="F:alcohol dehydrogenase (NAD+) activity"/>
    <property type="evidence" value="ECO:0007669"/>
    <property type="project" value="UniProtKB-EC"/>
</dbReference>
<dbReference type="CDD" id="cd08231">
    <property type="entry name" value="MDR_TM0436_like"/>
    <property type="match status" value="1"/>
</dbReference>
<dbReference type="STRING" id="388413.ALPR1_13829"/>
<dbReference type="PANTHER" id="PTHR42940:SF3">
    <property type="entry name" value="ALCOHOL DEHYDROGENASE 1-RELATED"/>
    <property type="match status" value="1"/>
</dbReference>
<feature type="domain" description="Alcohol dehydrogenase-like C-terminal" evidence="8">
    <location>
        <begin position="192"/>
        <end position="319"/>
    </location>
</feature>
<reference evidence="10 11" key="1">
    <citation type="journal article" date="2011" name="J. Bacteriol.">
        <title>Complete genome sequence of Algoriphagus sp. PR1, bacterial prey of a colony-forming choanoflagellate.</title>
        <authorList>
            <person name="Alegado R.A."/>
            <person name="Ferriera S."/>
            <person name="Nusbaum C."/>
            <person name="Young S.K."/>
            <person name="Zeng Q."/>
            <person name="Imamovic A."/>
            <person name="Fairclough S.R."/>
            <person name="King N."/>
        </authorList>
    </citation>
    <scope>NUCLEOTIDE SEQUENCE [LARGE SCALE GENOMIC DNA]</scope>
    <source>
        <strain evidence="10 11">PR1</strain>
    </source>
</reference>
<evidence type="ECO:0000256" key="7">
    <source>
        <dbReference type="ARBA" id="ARBA00023027"/>
    </source>
</evidence>
<dbReference type="Pfam" id="PF08240">
    <property type="entry name" value="ADH_N"/>
    <property type="match status" value="1"/>
</dbReference>
<evidence type="ECO:0000259" key="9">
    <source>
        <dbReference type="Pfam" id="PF08240"/>
    </source>
</evidence>
<dbReference type="AlphaFoldDB" id="A3I2V6"/>
<feature type="domain" description="Alcohol dehydrogenase-like N-terminal" evidence="9">
    <location>
        <begin position="30"/>
        <end position="151"/>
    </location>
</feature>
<dbReference type="EMBL" id="CM001023">
    <property type="protein sequence ID" value="EAZ79155.1"/>
    <property type="molecule type" value="Genomic_DNA"/>
</dbReference>
<evidence type="ECO:0000256" key="3">
    <source>
        <dbReference type="ARBA" id="ARBA00013190"/>
    </source>
</evidence>
<evidence type="ECO:0000256" key="4">
    <source>
        <dbReference type="ARBA" id="ARBA00022723"/>
    </source>
</evidence>
<dbReference type="OrthoDB" id="9787435at2"/>
<dbReference type="GO" id="GO:0046872">
    <property type="term" value="F:metal ion binding"/>
    <property type="evidence" value="ECO:0007669"/>
    <property type="project" value="UniProtKB-KW"/>
</dbReference>
<comment type="cofactor">
    <cofactor evidence="1">
        <name>Zn(2+)</name>
        <dbReference type="ChEBI" id="CHEBI:29105"/>
    </cofactor>
</comment>
<evidence type="ECO:0000256" key="6">
    <source>
        <dbReference type="ARBA" id="ARBA00023002"/>
    </source>
</evidence>
<keyword evidence="11" id="KW-1185">Reference proteome</keyword>
<evidence type="ECO:0000259" key="8">
    <source>
        <dbReference type="Pfam" id="PF00107"/>
    </source>
</evidence>
<comment type="caution">
    <text evidence="10">The sequence shown here is derived from an EMBL/GenBank/DDBJ whole genome shotgun (WGS) entry which is preliminary data.</text>
</comment>
<dbReference type="InterPro" id="IPR036291">
    <property type="entry name" value="NAD(P)-bd_dom_sf"/>
</dbReference>
<gene>
    <name evidence="10" type="ORF">ALPR1_13829</name>
</gene>
<dbReference type="Gene3D" id="3.40.50.720">
    <property type="entry name" value="NAD(P)-binding Rossmann-like Domain"/>
    <property type="match status" value="1"/>
</dbReference>
<dbReference type="EC" id="1.1.1.1" evidence="3"/>
<sequence length="360" mass="39415">MCNNEATAMVFGAIQKPFSSKKVKFPELKRQEVLIEISYSTICTSDLHTFYGRRNAHTPSVLGHEVIGKVVLLAEGGVNDYFGNSLKIGDLVTWSVYAHDHNGKMAKKGFPQKSEDLFKYGHEEMTQNNALNGGFATHCHLRAGTDIFKIPKNINAKEATPLNCTHATIAGAIRLAGDVTGKNVLVIGAGMLGLSACAMSKYASANNVTSMDIDPDRMALAKKFGADQALDASLKTEEIISKAKEWDGIDLVIDTSGSPDAMEKGLEILNIGGISIWVGAVYSQRDFSFNAEQIVRRLLTIKGLHNYKPEDLAFAIEFLEISKNQYPFESLVAEEYPLEKLDEAFEIANTSGKYRIGVKP</sequence>
<evidence type="ECO:0000256" key="2">
    <source>
        <dbReference type="ARBA" id="ARBA00008072"/>
    </source>
</evidence>
<keyword evidence="7" id="KW-0520">NAD</keyword>